<name>A0A0E0D392_9ORYZ</name>
<dbReference type="EnsemblPlants" id="OMERI03G22230.1">
    <property type="protein sequence ID" value="OMERI03G22230.1"/>
    <property type="gene ID" value="OMERI03G22230"/>
</dbReference>
<organism evidence="1">
    <name type="scientific">Oryza meridionalis</name>
    <dbReference type="NCBI Taxonomy" id="40149"/>
    <lineage>
        <taxon>Eukaryota</taxon>
        <taxon>Viridiplantae</taxon>
        <taxon>Streptophyta</taxon>
        <taxon>Embryophyta</taxon>
        <taxon>Tracheophyta</taxon>
        <taxon>Spermatophyta</taxon>
        <taxon>Magnoliopsida</taxon>
        <taxon>Liliopsida</taxon>
        <taxon>Poales</taxon>
        <taxon>Poaceae</taxon>
        <taxon>BOP clade</taxon>
        <taxon>Oryzoideae</taxon>
        <taxon>Oryzeae</taxon>
        <taxon>Oryzinae</taxon>
        <taxon>Oryza</taxon>
    </lineage>
</organism>
<dbReference type="Gramene" id="OMERI03G22230.1">
    <property type="protein sequence ID" value="OMERI03G22230.1"/>
    <property type="gene ID" value="OMERI03G22230"/>
</dbReference>
<reference evidence="1" key="2">
    <citation type="submission" date="2018-05" db="EMBL/GenBank/DDBJ databases">
        <title>OmerRS3 (Oryza meridionalis Reference Sequence Version 3).</title>
        <authorList>
            <person name="Zhang J."/>
            <person name="Kudrna D."/>
            <person name="Lee S."/>
            <person name="Talag J."/>
            <person name="Welchert J."/>
            <person name="Wing R.A."/>
        </authorList>
    </citation>
    <scope>NUCLEOTIDE SEQUENCE [LARGE SCALE GENOMIC DNA]</scope>
    <source>
        <strain evidence="1">cv. OR44</strain>
    </source>
</reference>
<evidence type="ECO:0000313" key="1">
    <source>
        <dbReference type="EnsemblPlants" id="OMERI03G22230.1"/>
    </source>
</evidence>
<dbReference type="STRING" id="40149.A0A0E0D392"/>
<keyword evidence="2" id="KW-1185">Reference proteome</keyword>
<sequence length="132" mass="14789">MSLRHAVLMQSRRLLRSRRPFSTISAADEANILKELDELKTKKAIIEDMEKVKRLESEDRNALNRMLTFCGMPRGAFRDKLVFGCHVVALFAASSALGTWKAGRDAPHKDAKFATDASTPSILKYKAQPLLT</sequence>
<proteinExistence type="predicted"/>
<dbReference type="Proteomes" id="UP000008021">
    <property type="component" value="Chromosome 3"/>
</dbReference>
<accession>A0A0E0D392</accession>
<reference evidence="1" key="1">
    <citation type="submission" date="2015-04" db="UniProtKB">
        <authorList>
            <consortium name="EnsemblPlants"/>
        </authorList>
    </citation>
    <scope>IDENTIFICATION</scope>
</reference>
<evidence type="ECO:0000313" key="2">
    <source>
        <dbReference type="Proteomes" id="UP000008021"/>
    </source>
</evidence>
<dbReference type="AlphaFoldDB" id="A0A0E0D392"/>
<dbReference type="HOGENOM" id="CLU_131195_0_0_1"/>
<protein>
    <submittedName>
        <fullName evidence="1">Uncharacterized protein</fullName>
    </submittedName>
</protein>